<sequence>MQKPNTPDMLDFDALVRELEEVKYFLTDTEQDYDAEFAAELRRRTVDLVVQLAGPLAEIVDEVGGLVRAVRSDDGDIKLTELDDRNLWCLLWLFDGLWKNTTTWGNAEQDDPFPQGAARRINTLVALTNLADRLS</sequence>
<accession>A0A7D3ZI78</accession>
<reference evidence="1 2" key="1">
    <citation type="submission" date="2020-05" db="EMBL/GenBank/DDBJ databases">
        <title>Actinomadura verrucosospora NRRL-B18236 (PFL_A860) Genome sequencing and assembly.</title>
        <authorList>
            <person name="Samborskyy M."/>
        </authorList>
    </citation>
    <scope>NUCLEOTIDE SEQUENCE [LARGE SCALE GENOMIC DNA]</scope>
    <source>
        <strain evidence="1 2">NRRL:B18236</strain>
    </source>
</reference>
<organism evidence="1 2">
    <name type="scientific">Actinomadura verrucosospora</name>
    <dbReference type="NCBI Taxonomy" id="46165"/>
    <lineage>
        <taxon>Bacteria</taxon>
        <taxon>Bacillati</taxon>
        <taxon>Actinomycetota</taxon>
        <taxon>Actinomycetes</taxon>
        <taxon>Streptosporangiales</taxon>
        <taxon>Thermomonosporaceae</taxon>
        <taxon>Actinomadura</taxon>
    </lineage>
</organism>
<name>A0A7D3ZI78_ACTVE</name>
<dbReference type="RefSeq" id="WP_173098362.1">
    <property type="nucleotide sequence ID" value="NZ_CP053892.1"/>
</dbReference>
<dbReference type="EMBL" id="CP053892">
    <property type="protein sequence ID" value="QKG24577.1"/>
    <property type="molecule type" value="Genomic_DNA"/>
</dbReference>
<dbReference type="AlphaFoldDB" id="A0A7D3ZI78"/>
<protein>
    <submittedName>
        <fullName evidence="1">Uncharacterized protein</fullName>
    </submittedName>
</protein>
<dbReference type="Proteomes" id="UP000501240">
    <property type="component" value="Chromosome"/>
</dbReference>
<evidence type="ECO:0000313" key="1">
    <source>
        <dbReference type="EMBL" id="QKG24577.1"/>
    </source>
</evidence>
<gene>
    <name evidence="1" type="ORF">ACTIVE_6224</name>
</gene>
<proteinExistence type="predicted"/>
<keyword evidence="2" id="KW-1185">Reference proteome</keyword>
<evidence type="ECO:0000313" key="2">
    <source>
        <dbReference type="Proteomes" id="UP000501240"/>
    </source>
</evidence>